<accession>A0A382EUA1</accession>
<feature type="non-terminal residue" evidence="2">
    <location>
        <position position="377"/>
    </location>
</feature>
<proteinExistence type="predicted"/>
<dbReference type="InterPro" id="IPR002372">
    <property type="entry name" value="PQQ_rpt_dom"/>
</dbReference>
<name>A0A382EUA1_9ZZZZ</name>
<dbReference type="InterPro" id="IPR015943">
    <property type="entry name" value="WD40/YVTN_repeat-like_dom_sf"/>
</dbReference>
<dbReference type="InterPro" id="IPR011047">
    <property type="entry name" value="Quinoprotein_ADH-like_sf"/>
</dbReference>
<dbReference type="Pfam" id="PF13360">
    <property type="entry name" value="PQQ_2"/>
    <property type="match status" value="1"/>
</dbReference>
<dbReference type="SMART" id="SM00564">
    <property type="entry name" value="PQQ"/>
    <property type="match status" value="2"/>
</dbReference>
<sequence>MKLYITLAITLLSTSLANAADWPVWGRNGNRNLYSPEKGLPASFDPGKFKKGTEEIDMATTKNVRWAAKLGSQAYGNTTVTGGKVFIGTNNETPRDKRHLGDRGIVYCLDEKTGELLWQLVVPKLGAGKVSDWEYLGICSSPAVDGDRVYIVSNRCAILCLDVEGMKNGNQGFKDEAKFVAGKGKPPIEPGAKDADIIWRYDMRNELGVFPHNIASSSVLIMGDLLFCTTSNGQDWSHLNIPSPLAPCLIALNKKDGTLAGEEAAGIGNRILHCNWSSPGGGKVKGKDAVFFGAGDGTLYAFSATEFEEEKDGADTFNLMKLLWKYDCVPASYKKDEDGKVIKYPAAEGPSEIIATPVYYNGHVYIAIGQDPEHGEG</sequence>
<protein>
    <recommendedName>
        <fullName evidence="1">Pyrrolo-quinoline quinone repeat domain-containing protein</fullName>
    </recommendedName>
</protein>
<dbReference type="PANTHER" id="PTHR34512:SF30">
    <property type="entry name" value="OUTER MEMBRANE PROTEIN ASSEMBLY FACTOR BAMB"/>
    <property type="match status" value="1"/>
</dbReference>
<evidence type="ECO:0000313" key="2">
    <source>
        <dbReference type="EMBL" id="SVB53892.1"/>
    </source>
</evidence>
<organism evidence="2">
    <name type="scientific">marine metagenome</name>
    <dbReference type="NCBI Taxonomy" id="408172"/>
    <lineage>
        <taxon>unclassified sequences</taxon>
        <taxon>metagenomes</taxon>
        <taxon>ecological metagenomes</taxon>
    </lineage>
</organism>
<dbReference type="AlphaFoldDB" id="A0A382EUA1"/>
<reference evidence="2" key="1">
    <citation type="submission" date="2018-05" db="EMBL/GenBank/DDBJ databases">
        <authorList>
            <person name="Lanie J.A."/>
            <person name="Ng W.-L."/>
            <person name="Kazmierczak K.M."/>
            <person name="Andrzejewski T.M."/>
            <person name="Davidsen T.M."/>
            <person name="Wayne K.J."/>
            <person name="Tettelin H."/>
            <person name="Glass J.I."/>
            <person name="Rusch D."/>
            <person name="Podicherti R."/>
            <person name="Tsui H.-C.T."/>
            <person name="Winkler M.E."/>
        </authorList>
    </citation>
    <scope>NUCLEOTIDE SEQUENCE</scope>
</reference>
<feature type="domain" description="Pyrrolo-quinoline quinone repeat" evidence="1">
    <location>
        <begin position="103"/>
        <end position="164"/>
    </location>
</feature>
<dbReference type="EMBL" id="UINC01046195">
    <property type="protein sequence ID" value="SVB53892.1"/>
    <property type="molecule type" value="Genomic_DNA"/>
</dbReference>
<dbReference type="PANTHER" id="PTHR34512">
    <property type="entry name" value="CELL SURFACE PROTEIN"/>
    <property type="match status" value="1"/>
</dbReference>
<dbReference type="InterPro" id="IPR018391">
    <property type="entry name" value="PQQ_b-propeller_rpt"/>
</dbReference>
<gene>
    <name evidence="2" type="ORF">METZ01_LOCUS206746</name>
</gene>
<evidence type="ECO:0000259" key="1">
    <source>
        <dbReference type="Pfam" id="PF13360"/>
    </source>
</evidence>
<dbReference type="Gene3D" id="2.130.10.10">
    <property type="entry name" value="YVTN repeat-like/Quinoprotein amine dehydrogenase"/>
    <property type="match status" value="2"/>
</dbReference>
<dbReference type="SUPFAM" id="SSF50998">
    <property type="entry name" value="Quinoprotein alcohol dehydrogenase-like"/>
    <property type="match status" value="1"/>
</dbReference>